<dbReference type="PIRSF" id="PIRSF000538">
    <property type="entry name" value="GlpK"/>
    <property type="match status" value="1"/>
</dbReference>
<dbReference type="PANTHER" id="PTHR43095">
    <property type="entry name" value="SUGAR KINASE"/>
    <property type="match status" value="1"/>
</dbReference>
<name>A0A368VZH4_9ACTN</name>
<evidence type="ECO:0000313" key="7">
    <source>
        <dbReference type="Proteomes" id="UP000253495"/>
    </source>
</evidence>
<evidence type="ECO:0000259" key="5">
    <source>
        <dbReference type="Pfam" id="PF02782"/>
    </source>
</evidence>
<comment type="caution">
    <text evidence="6">The sequence shown here is derived from an EMBL/GenBank/DDBJ whole genome shotgun (WGS) entry which is preliminary data.</text>
</comment>
<reference evidence="6 7" key="1">
    <citation type="submission" date="2018-07" db="EMBL/GenBank/DDBJ databases">
        <title>Genomic Encyclopedia of Type Strains, Phase III (KMG-III): the genomes of soil and plant-associated and newly described type strains.</title>
        <authorList>
            <person name="Whitman W."/>
        </authorList>
    </citation>
    <scope>NUCLEOTIDE SEQUENCE [LARGE SCALE GENOMIC DNA]</scope>
    <source>
        <strain evidence="6 7">CECT 8575</strain>
    </source>
</reference>
<feature type="domain" description="Carbohydrate kinase FGGY N-terminal" evidence="4">
    <location>
        <begin position="1"/>
        <end position="242"/>
    </location>
</feature>
<organism evidence="6 7">
    <name type="scientific">Halopolyspora algeriensis</name>
    <dbReference type="NCBI Taxonomy" id="1500506"/>
    <lineage>
        <taxon>Bacteria</taxon>
        <taxon>Bacillati</taxon>
        <taxon>Actinomycetota</taxon>
        <taxon>Actinomycetes</taxon>
        <taxon>Actinomycetes incertae sedis</taxon>
        <taxon>Halopolyspora</taxon>
    </lineage>
</organism>
<comment type="similarity">
    <text evidence="1">Belongs to the FGGY kinase family.</text>
</comment>
<dbReference type="Pfam" id="PF02782">
    <property type="entry name" value="FGGY_C"/>
    <property type="match status" value="1"/>
</dbReference>
<evidence type="ECO:0000256" key="3">
    <source>
        <dbReference type="ARBA" id="ARBA00022777"/>
    </source>
</evidence>
<keyword evidence="7" id="KW-1185">Reference proteome</keyword>
<dbReference type="GO" id="GO:0016301">
    <property type="term" value="F:kinase activity"/>
    <property type="evidence" value="ECO:0007669"/>
    <property type="project" value="UniProtKB-KW"/>
</dbReference>
<dbReference type="InterPro" id="IPR000577">
    <property type="entry name" value="Carb_kinase_FGGY"/>
</dbReference>
<dbReference type="InterPro" id="IPR050406">
    <property type="entry name" value="FGGY_Carb_Kinase"/>
</dbReference>
<dbReference type="PANTHER" id="PTHR43095:SF3">
    <property type="entry name" value="L-XYLULOSE_3-KETO-L-GULONATE KINASE"/>
    <property type="match status" value="1"/>
</dbReference>
<gene>
    <name evidence="6" type="ORF">DFQ14_101655</name>
</gene>
<evidence type="ECO:0000256" key="2">
    <source>
        <dbReference type="ARBA" id="ARBA00022679"/>
    </source>
</evidence>
<dbReference type="SUPFAM" id="SSF53067">
    <property type="entry name" value="Actin-like ATPase domain"/>
    <property type="match status" value="2"/>
</dbReference>
<feature type="domain" description="Carbohydrate kinase FGGY C-terminal" evidence="5">
    <location>
        <begin position="321"/>
        <end position="435"/>
    </location>
</feature>
<evidence type="ECO:0000313" key="6">
    <source>
        <dbReference type="EMBL" id="RCW47305.1"/>
    </source>
</evidence>
<evidence type="ECO:0000256" key="1">
    <source>
        <dbReference type="ARBA" id="ARBA00009156"/>
    </source>
</evidence>
<keyword evidence="2" id="KW-0808">Transferase</keyword>
<dbReference type="Gene3D" id="3.30.420.40">
    <property type="match status" value="2"/>
</dbReference>
<proteinExistence type="inferred from homology"/>
<dbReference type="EMBL" id="QPJC01000001">
    <property type="protein sequence ID" value="RCW47305.1"/>
    <property type="molecule type" value="Genomic_DNA"/>
</dbReference>
<dbReference type="InterPro" id="IPR018484">
    <property type="entry name" value="FGGY_N"/>
</dbReference>
<evidence type="ECO:0000259" key="4">
    <source>
        <dbReference type="Pfam" id="PF00370"/>
    </source>
</evidence>
<dbReference type="RefSeq" id="WP_114451446.1">
    <property type="nucleotide sequence ID" value="NZ_QPJC01000001.1"/>
</dbReference>
<sequence length="486" mass="51540">MIIAVDIGTSLTKAACFDEHGTILAEAGEQSRLVHYPDGRVEQDLDDVVSTVATVVRDVNARTAQRPRAVALTGQGDGLWLRDADGRPVRPPISWMDGRAAGLVEQWQDTGISHRVYERTGNGLFPGAQAPLLAYLRDTEPASLEQAVVAGYCVDSVLHVLTGEISVDASDASVPFLNAGTRCYDQEALAACGLTDHQRLLPKPAQPRQLFQLDATGAELLDLPSGLPVTAGPFDLPACAIGGGIQQPGDGLLTVGTTLACQVLTDVNATREHAEPSGMWLCTPDENRLLHGMPAMVGTAGLDWILDLFGLTIADLGALLDESPPGAHNVSALPFLAPGGERAPFVDPRASGQLSGVRLGTTRSDVVRAVCESVAYAARHCFDAAGLEGRLVACGGGTRSQPWAQVFADILGRTLHIPDDPGMGARGAAITAARALGDSVDVQEWTGVNRRVTPNPRVRDHYDAGYRRYRDTLEVTRELWRSTAGG</sequence>
<dbReference type="InterPro" id="IPR018485">
    <property type="entry name" value="FGGY_C"/>
</dbReference>
<dbReference type="GO" id="GO:0005975">
    <property type="term" value="P:carbohydrate metabolic process"/>
    <property type="evidence" value="ECO:0007669"/>
    <property type="project" value="InterPro"/>
</dbReference>
<dbReference type="AlphaFoldDB" id="A0A368VZH4"/>
<accession>A0A368VZH4</accession>
<keyword evidence="3 6" id="KW-0418">Kinase</keyword>
<dbReference type="OrthoDB" id="9782710at2"/>
<dbReference type="InterPro" id="IPR043129">
    <property type="entry name" value="ATPase_NBD"/>
</dbReference>
<dbReference type="Pfam" id="PF00370">
    <property type="entry name" value="FGGY_N"/>
    <property type="match status" value="1"/>
</dbReference>
<protein>
    <submittedName>
        <fullName evidence="6">Xylulokinase/erythritol kinase</fullName>
    </submittedName>
</protein>
<dbReference type="Proteomes" id="UP000253495">
    <property type="component" value="Unassembled WGS sequence"/>
</dbReference>